<keyword evidence="13" id="KW-1185">Reference proteome</keyword>
<dbReference type="Pfam" id="PF08447">
    <property type="entry name" value="PAS_3"/>
    <property type="match status" value="1"/>
</dbReference>
<dbReference type="PROSITE" id="PS50113">
    <property type="entry name" value="PAC"/>
    <property type="match status" value="1"/>
</dbReference>
<evidence type="ECO:0000313" key="12">
    <source>
        <dbReference type="EMBL" id="KAB2952703.1"/>
    </source>
</evidence>
<feature type="coiled-coil region" evidence="7">
    <location>
        <begin position="211"/>
        <end position="245"/>
    </location>
</feature>
<dbReference type="InterPro" id="IPR003594">
    <property type="entry name" value="HATPase_dom"/>
</dbReference>
<dbReference type="Gene3D" id="1.10.287.130">
    <property type="match status" value="1"/>
</dbReference>
<dbReference type="SMART" id="SM00388">
    <property type="entry name" value="HisKA"/>
    <property type="match status" value="1"/>
</dbReference>
<dbReference type="SUPFAM" id="SSF55785">
    <property type="entry name" value="PYP-like sensor domain (PAS domain)"/>
    <property type="match status" value="1"/>
</dbReference>
<evidence type="ECO:0000313" key="13">
    <source>
        <dbReference type="Proteomes" id="UP000468766"/>
    </source>
</evidence>
<dbReference type="EC" id="2.7.13.3" evidence="2"/>
<dbReference type="SMART" id="SM00086">
    <property type="entry name" value="PAC"/>
    <property type="match status" value="1"/>
</dbReference>
<evidence type="ECO:0000259" key="9">
    <source>
        <dbReference type="PROSITE" id="PS50109"/>
    </source>
</evidence>
<evidence type="ECO:0000259" key="10">
    <source>
        <dbReference type="PROSITE" id="PS50112"/>
    </source>
</evidence>
<dbReference type="AlphaFoldDB" id="A0A6I0F2K8"/>
<organism evidence="12 13">
    <name type="scientific">Heliorestis acidaminivorans</name>
    <dbReference type="NCBI Taxonomy" id="553427"/>
    <lineage>
        <taxon>Bacteria</taxon>
        <taxon>Bacillati</taxon>
        <taxon>Bacillota</taxon>
        <taxon>Clostridia</taxon>
        <taxon>Eubacteriales</taxon>
        <taxon>Heliobacteriaceae</taxon>
        <taxon>Heliorestis</taxon>
    </lineage>
</organism>
<dbReference type="InterPro" id="IPR036097">
    <property type="entry name" value="HisK_dim/P_sf"/>
</dbReference>
<dbReference type="FunFam" id="1.10.287.130:FF:000001">
    <property type="entry name" value="Two-component sensor histidine kinase"/>
    <property type="match status" value="1"/>
</dbReference>
<evidence type="ECO:0000256" key="2">
    <source>
        <dbReference type="ARBA" id="ARBA00012438"/>
    </source>
</evidence>
<dbReference type="InterPro" id="IPR000014">
    <property type="entry name" value="PAS"/>
</dbReference>
<comment type="catalytic activity">
    <reaction evidence="1">
        <text>ATP + protein L-histidine = ADP + protein N-phospho-L-histidine.</text>
        <dbReference type="EC" id="2.7.13.3"/>
    </reaction>
</comment>
<keyword evidence="5" id="KW-0418">Kinase</keyword>
<keyword evidence="8" id="KW-0812">Transmembrane</keyword>
<dbReference type="PROSITE" id="PS50112">
    <property type="entry name" value="PAS"/>
    <property type="match status" value="1"/>
</dbReference>
<dbReference type="InterPro" id="IPR005467">
    <property type="entry name" value="His_kinase_dom"/>
</dbReference>
<keyword evidence="3" id="KW-0597">Phosphoprotein</keyword>
<keyword evidence="7" id="KW-0175">Coiled coil</keyword>
<evidence type="ECO:0000256" key="5">
    <source>
        <dbReference type="ARBA" id="ARBA00022777"/>
    </source>
</evidence>
<dbReference type="Gene3D" id="3.30.565.10">
    <property type="entry name" value="Histidine kinase-like ATPase, C-terminal domain"/>
    <property type="match status" value="1"/>
</dbReference>
<dbReference type="SUPFAM" id="SSF47384">
    <property type="entry name" value="Homodimeric domain of signal transducing histidine kinase"/>
    <property type="match status" value="1"/>
</dbReference>
<dbReference type="SUPFAM" id="SSF55874">
    <property type="entry name" value="ATPase domain of HSP90 chaperone/DNA topoisomerase II/histidine kinase"/>
    <property type="match status" value="1"/>
</dbReference>
<keyword evidence="6" id="KW-0902">Two-component regulatory system</keyword>
<evidence type="ECO:0000259" key="11">
    <source>
        <dbReference type="PROSITE" id="PS50113"/>
    </source>
</evidence>
<proteinExistence type="predicted"/>
<accession>A0A6I0F2K8</accession>
<evidence type="ECO:0000256" key="1">
    <source>
        <dbReference type="ARBA" id="ARBA00000085"/>
    </source>
</evidence>
<dbReference type="Pfam" id="PF02518">
    <property type="entry name" value="HATPase_c"/>
    <property type="match status" value="1"/>
</dbReference>
<dbReference type="PANTHER" id="PTHR43711">
    <property type="entry name" value="TWO-COMPONENT HISTIDINE KINASE"/>
    <property type="match status" value="1"/>
</dbReference>
<dbReference type="CDD" id="cd00082">
    <property type="entry name" value="HisKA"/>
    <property type="match status" value="1"/>
</dbReference>
<evidence type="ECO:0000256" key="6">
    <source>
        <dbReference type="ARBA" id="ARBA00023012"/>
    </source>
</evidence>
<dbReference type="GO" id="GO:0000155">
    <property type="term" value="F:phosphorelay sensor kinase activity"/>
    <property type="evidence" value="ECO:0007669"/>
    <property type="project" value="InterPro"/>
</dbReference>
<feature type="transmembrane region" description="Helical" evidence="8">
    <location>
        <begin position="21"/>
        <end position="41"/>
    </location>
</feature>
<sequence length="465" mass="53397">MNNQGKQLYDLLKRFPIKITMLYVFFGSLWIIASDIVVHGFQDYNRSFPNVEVYKGLFFIFSTGVLLFLMTNYYAKRIEETEKALLKSEESFRLFVENAEDILFRFIFNSKPAFLFISPSVENITGHSPKYFYAYPELLFELIHEEDREEFKSFVLHPNHQTHYFRFINKEGSLKHLSLRAVPINNKQGEIIGIEGIARDVTERKMHESIIAKKNEELKIYATHLEETNKKLMKLEQIKNEFLANVSHELRTPLNAVLGFSQLIKEGLFEDPDELLEFINIIEKNGTDLLTIIDDILTLSKLESDKLDLTISHFSLQDILQELRDYVEGQALASSLTITTHSIEKEVIIKSDYGKVREVLRHLLRNAIKFTEEGQITVKADLVEDEVLFSIIDTGIGIDPEKQALLFQKFVQADGTSTRKFGGLGIGLTICQLTIHKLSGKIEIYSDGLNKGTKVYVTLPLVAKK</sequence>
<dbReference type="Pfam" id="PF00512">
    <property type="entry name" value="HisKA"/>
    <property type="match status" value="1"/>
</dbReference>
<feature type="domain" description="PAS" evidence="10">
    <location>
        <begin position="88"/>
        <end position="153"/>
    </location>
</feature>
<protein>
    <recommendedName>
        <fullName evidence="2">histidine kinase</fullName>
        <ecNumber evidence="2">2.7.13.3</ecNumber>
    </recommendedName>
</protein>
<evidence type="ECO:0000256" key="7">
    <source>
        <dbReference type="SAM" id="Coils"/>
    </source>
</evidence>
<dbReference type="PRINTS" id="PR00344">
    <property type="entry name" value="BCTRLSENSOR"/>
</dbReference>
<evidence type="ECO:0000256" key="8">
    <source>
        <dbReference type="SAM" id="Phobius"/>
    </source>
</evidence>
<dbReference type="Proteomes" id="UP000468766">
    <property type="component" value="Unassembled WGS sequence"/>
</dbReference>
<dbReference type="InterPro" id="IPR004358">
    <property type="entry name" value="Sig_transdc_His_kin-like_C"/>
</dbReference>
<keyword evidence="8" id="KW-0472">Membrane</keyword>
<evidence type="ECO:0000256" key="4">
    <source>
        <dbReference type="ARBA" id="ARBA00022679"/>
    </source>
</evidence>
<dbReference type="Gene3D" id="3.30.450.20">
    <property type="entry name" value="PAS domain"/>
    <property type="match status" value="1"/>
</dbReference>
<dbReference type="InterPro" id="IPR036890">
    <property type="entry name" value="HATPase_C_sf"/>
</dbReference>
<keyword evidence="4" id="KW-0808">Transferase</keyword>
<comment type="caution">
    <text evidence="12">The sequence shown here is derived from an EMBL/GenBank/DDBJ whole genome shotgun (WGS) entry which is preliminary data.</text>
</comment>
<dbReference type="SMART" id="SM00387">
    <property type="entry name" value="HATPase_c"/>
    <property type="match status" value="1"/>
</dbReference>
<feature type="domain" description="Histidine kinase" evidence="9">
    <location>
        <begin position="245"/>
        <end position="463"/>
    </location>
</feature>
<dbReference type="PANTHER" id="PTHR43711:SF26">
    <property type="entry name" value="SENSOR HISTIDINE KINASE RCSC"/>
    <property type="match status" value="1"/>
</dbReference>
<dbReference type="CDD" id="cd00130">
    <property type="entry name" value="PAS"/>
    <property type="match status" value="1"/>
</dbReference>
<dbReference type="InterPro" id="IPR035965">
    <property type="entry name" value="PAS-like_dom_sf"/>
</dbReference>
<dbReference type="NCBIfam" id="TIGR00229">
    <property type="entry name" value="sensory_box"/>
    <property type="match status" value="1"/>
</dbReference>
<reference evidence="12 13" key="1">
    <citation type="submission" date="2019-10" db="EMBL/GenBank/DDBJ databases">
        <title>Whole-genome sequence of the extremophile Heliorestis acidaminivorans DSM 24790.</title>
        <authorList>
            <person name="Kyndt J.A."/>
            <person name="Meyer T.E."/>
        </authorList>
    </citation>
    <scope>NUCLEOTIDE SEQUENCE [LARGE SCALE GENOMIC DNA]</scope>
    <source>
        <strain evidence="12 13">DSM 24790</strain>
    </source>
</reference>
<dbReference type="InterPro" id="IPR003661">
    <property type="entry name" value="HisK_dim/P_dom"/>
</dbReference>
<dbReference type="OrthoDB" id="9813394at2"/>
<evidence type="ECO:0000256" key="3">
    <source>
        <dbReference type="ARBA" id="ARBA00022553"/>
    </source>
</evidence>
<dbReference type="RefSeq" id="WP_151619980.1">
    <property type="nucleotide sequence ID" value="NZ_WBXO01000005.1"/>
</dbReference>
<dbReference type="InterPro" id="IPR050736">
    <property type="entry name" value="Sensor_HK_Regulatory"/>
</dbReference>
<dbReference type="InterPro" id="IPR001610">
    <property type="entry name" value="PAC"/>
</dbReference>
<dbReference type="PROSITE" id="PS50109">
    <property type="entry name" value="HIS_KIN"/>
    <property type="match status" value="1"/>
</dbReference>
<name>A0A6I0F2K8_9FIRM</name>
<gene>
    <name evidence="12" type="ORF">F9B85_08615</name>
</gene>
<dbReference type="CDD" id="cd16922">
    <property type="entry name" value="HATPase_EvgS-ArcB-TorS-like"/>
    <property type="match status" value="1"/>
</dbReference>
<dbReference type="InterPro" id="IPR013655">
    <property type="entry name" value="PAS_fold_3"/>
</dbReference>
<keyword evidence="8" id="KW-1133">Transmembrane helix</keyword>
<feature type="domain" description="PAC" evidence="11">
    <location>
        <begin position="161"/>
        <end position="213"/>
    </location>
</feature>
<dbReference type="EMBL" id="WBXO01000005">
    <property type="protein sequence ID" value="KAB2952703.1"/>
    <property type="molecule type" value="Genomic_DNA"/>
</dbReference>
<feature type="transmembrane region" description="Helical" evidence="8">
    <location>
        <begin position="53"/>
        <end position="75"/>
    </location>
</feature>
<dbReference type="InterPro" id="IPR000700">
    <property type="entry name" value="PAS-assoc_C"/>
</dbReference>